<dbReference type="PANTHER" id="PTHR21015">
    <property type="entry name" value="UDP-N-ACETYLGLUCOSAMINE--N-ACETYLMURAMYL-(PENTAPEPTIDE) PYROPHOSPHORYL-UNDECAPRENOL N-ACETYLGLUCOSAMINE TRANSFERASE 1"/>
    <property type="match status" value="1"/>
</dbReference>
<dbReference type="Gene3D" id="3.40.50.2000">
    <property type="entry name" value="Glycogen Phosphorylase B"/>
    <property type="match status" value="2"/>
</dbReference>
<dbReference type="RefSeq" id="WP_269423328.1">
    <property type="nucleotide sequence ID" value="NZ_JAPWGY010000003.1"/>
</dbReference>
<dbReference type="Proteomes" id="UP001069802">
    <property type="component" value="Unassembled WGS sequence"/>
</dbReference>
<keyword evidence="3" id="KW-1185">Reference proteome</keyword>
<comment type="caution">
    <text evidence="2">The sequence shown here is derived from an EMBL/GenBank/DDBJ whole genome shotgun (WGS) entry which is preliminary data.</text>
</comment>
<gene>
    <name evidence="2" type="ORF">O4H49_10205</name>
</gene>
<feature type="domain" description="Glycosyl transferase family 28 C-terminal" evidence="1">
    <location>
        <begin position="223"/>
        <end position="363"/>
    </location>
</feature>
<dbReference type="Pfam" id="PF04101">
    <property type="entry name" value="Glyco_tran_28_C"/>
    <property type="match status" value="1"/>
</dbReference>
<organism evidence="2 3">
    <name type="scientific">Kiloniella laminariae</name>
    <dbReference type="NCBI Taxonomy" id="454162"/>
    <lineage>
        <taxon>Bacteria</taxon>
        <taxon>Pseudomonadati</taxon>
        <taxon>Pseudomonadota</taxon>
        <taxon>Alphaproteobacteria</taxon>
        <taxon>Rhodospirillales</taxon>
        <taxon>Kiloniellaceae</taxon>
        <taxon>Kiloniella</taxon>
    </lineage>
</organism>
<dbReference type="InterPro" id="IPR007235">
    <property type="entry name" value="Glyco_trans_28_C"/>
</dbReference>
<name>A0ABT4LJ68_9PROT</name>
<evidence type="ECO:0000259" key="1">
    <source>
        <dbReference type="Pfam" id="PF04101"/>
    </source>
</evidence>
<dbReference type="PANTHER" id="PTHR21015:SF28">
    <property type="entry name" value="SLL1722 PROTEIN"/>
    <property type="match status" value="1"/>
</dbReference>
<accession>A0ABT4LJ68</accession>
<protein>
    <submittedName>
        <fullName evidence="2">Glycosyltransferase</fullName>
    </submittedName>
</protein>
<reference evidence="2" key="1">
    <citation type="submission" date="2022-12" db="EMBL/GenBank/DDBJ databases">
        <title>Bacterial isolates from different developmental stages of Nematostella vectensis.</title>
        <authorList>
            <person name="Fraune S."/>
        </authorList>
    </citation>
    <scope>NUCLEOTIDE SEQUENCE</scope>
    <source>
        <strain evidence="2">G21630-S1</strain>
    </source>
</reference>
<evidence type="ECO:0000313" key="2">
    <source>
        <dbReference type="EMBL" id="MCZ4281150.1"/>
    </source>
</evidence>
<proteinExistence type="predicted"/>
<dbReference type="SUPFAM" id="SSF53756">
    <property type="entry name" value="UDP-Glycosyltransferase/glycogen phosphorylase"/>
    <property type="match status" value="1"/>
</dbReference>
<sequence>MSCDVFLYVQHLLGIGHLRRASVLARSFHQAGLEVTFVSGGRPVPHLNVTGARFIQLPSLHAADNSFKILEDESGQIVDEKWKSARSEILLRAFREAKPKVLLLEMFPFGRRQMRFELDPLIALAKEMSVPVLTSVRDILTTHKTPGKSEWIIKRVKTDIDHVLVHGDPRFIPLEDSFPLANQITDKIIYTGYVLDSLSVSTPKSKRNSDNSSHRKGVLVSAGGGAVALPLAETVLAAKALCSLNNVPWLLLLGDNLPESDFHDLVSRAPKGLIIERNRPDFPTLLTQAQLSISQAGYNTILETLAAETPAIVVPFAAEGQSEQTTRAELLAARGVLQILMERDLTPSALATAIDQCLAGIRGDIALDMKGAEKSTSFIKELIQKQG</sequence>
<dbReference type="EMBL" id="JAPWGY010000003">
    <property type="protein sequence ID" value="MCZ4281150.1"/>
    <property type="molecule type" value="Genomic_DNA"/>
</dbReference>
<evidence type="ECO:0000313" key="3">
    <source>
        <dbReference type="Proteomes" id="UP001069802"/>
    </source>
</evidence>